<proteinExistence type="inferred from homology"/>
<dbReference type="InterPro" id="IPR050191">
    <property type="entry name" value="ATP-dep_DNA_ligase"/>
</dbReference>
<dbReference type="EC" id="6.5.1.1" evidence="2"/>
<dbReference type="GO" id="GO:0006281">
    <property type="term" value="P:DNA repair"/>
    <property type="evidence" value="ECO:0007669"/>
    <property type="project" value="InterPro"/>
</dbReference>
<evidence type="ECO:0000313" key="7">
    <source>
        <dbReference type="EMBL" id="NJC39906.1"/>
    </source>
</evidence>
<evidence type="ECO:0000256" key="2">
    <source>
        <dbReference type="ARBA" id="ARBA00012727"/>
    </source>
</evidence>
<feature type="domain" description="ATP-dependent DNA ligase family profile" evidence="5">
    <location>
        <begin position="20"/>
        <end position="195"/>
    </location>
</feature>
<comment type="catalytic activity">
    <reaction evidence="4">
        <text>ATP + (deoxyribonucleotide)n-3'-hydroxyl + 5'-phospho-(deoxyribonucleotide)m = (deoxyribonucleotide)n+m + AMP + diphosphate.</text>
        <dbReference type="EC" id="6.5.1.1"/>
    </reaction>
</comment>
<dbReference type="PANTHER" id="PTHR45674">
    <property type="entry name" value="DNA LIGASE 1/3 FAMILY MEMBER"/>
    <property type="match status" value="1"/>
</dbReference>
<dbReference type="SUPFAM" id="SSF50249">
    <property type="entry name" value="Nucleic acid-binding proteins"/>
    <property type="match status" value="1"/>
</dbReference>
<dbReference type="GO" id="GO:0005524">
    <property type="term" value="F:ATP binding"/>
    <property type="evidence" value="ECO:0007669"/>
    <property type="project" value="InterPro"/>
</dbReference>
<dbReference type="Proteomes" id="UP000587415">
    <property type="component" value="Unassembled WGS sequence"/>
</dbReference>
<organism evidence="7 8">
    <name type="scientific">Brevundimonas alba</name>
    <dbReference type="NCBI Taxonomy" id="74314"/>
    <lineage>
        <taxon>Bacteria</taxon>
        <taxon>Pseudomonadati</taxon>
        <taxon>Pseudomonadota</taxon>
        <taxon>Alphaproteobacteria</taxon>
        <taxon>Caulobacterales</taxon>
        <taxon>Caulobacteraceae</taxon>
        <taxon>Brevundimonas</taxon>
    </lineage>
</organism>
<dbReference type="GO" id="GO:0006310">
    <property type="term" value="P:DNA recombination"/>
    <property type="evidence" value="ECO:0007669"/>
    <property type="project" value="InterPro"/>
</dbReference>
<dbReference type="GO" id="GO:0003910">
    <property type="term" value="F:DNA ligase (ATP) activity"/>
    <property type="evidence" value="ECO:0007669"/>
    <property type="project" value="UniProtKB-EC"/>
</dbReference>
<evidence type="ECO:0000256" key="4">
    <source>
        <dbReference type="ARBA" id="ARBA00034003"/>
    </source>
</evidence>
<dbReference type="CDD" id="cd07970">
    <property type="entry name" value="OBF_DNA_ligase_LigC"/>
    <property type="match status" value="1"/>
</dbReference>
<evidence type="ECO:0000313" key="8">
    <source>
        <dbReference type="Proteomes" id="UP000587415"/>
    </source>
</evidence>
<feature type="domain" description="DNA ligase ATP-dependent C-terminal" evidence="6">
    <location>
        <begin position="213"/>
        <end position="313"/>
    </location>
</feature>
<dbReference type="InterPro" id="IPR044117">
    <property type="entry name" value="OBF_LigC-like"/>
</dbReference>
<comment type="caution">
    <text evidence="7">The sequence shown here is derived from an EMBL/GenBank/DDBJ whole genome shotgun (WGS) entry which is preliminary data.</text>
</comment>
<evidence type="ECO:0000259" key="5">
    <source>
        <dbReference type="Pfam" id="PF01068"/>
    </source>
</evidence>
<accession>A0A7X6BMY6</accession>
<gene>
    <name evidence="7" type="ORF">GGQ87_000164</name>
</gene>
<dbReference type="InterPro" id="IPR012309">
    <property type="entry name" value="DNA_ligase_ATP-dep_C"/>
</dbReference>
<dbReference type="Gene3D" id="2.40.50.140">
    <property type="entry name" value="Nucleic acid-binding proteins"/>
    <property type="match status" value="1"/>
</dbReference>
<comment type="similarity">
    <text evidence="1">Belongs to the ATP-dependent DNA ligase family.</text>
</comment>
<dbReference type="InterPro" id="IPR044119">
    <property type="entry name" value="Adenylation_LigC-like"/>
</dbReference>
<dbReference type="RefSeq" id="WP_168044837.1">
    <property type="nucleotide sequence ID" value="NZ_JAATJM010000001.1"/>
</dbReference>
<dbReference type="Pfam" id="PF04679">
    <property type="entry name" value="DNA_ligase_A_C"/>
    <property type="match status" value="1"/>
</dbReference>
<evidence type="ECO:0000259" key="6">
    <source>
        <dbReference type="Pfam" id="PF04679"/>
    </source>
</evidence>
<name>A0A7X6BMY6_9CAUL</name>
<reference evidence="7 8" key="1">
    <citation type="submission" date="2020-03" db="EMBL/GenBank/DDBJ databases">
        <title>Genomic Encyclopedia of Type Strains, Phase IV (KMG-IV): sequencing the most valuable type-strain genomes for metagenomic binning, comparative biology and taxonomic classification.</title>
        <authorList>
            <person name="Goeker M."/>
        </authorList>
    </citation>
    <scope>NUCLEOTIDE SEQUENCE [LARGE SCALE GENOMIC DNA]</scope>
    <source>
        <strain evidence="7 8">DSM 4736</strain>
    </source>
</reference>
<dbReference type="NCBIfam" id="NF006078">
    <property type="entry name" value="PRK08224.1"/>
    <property type="match status" value="1"/>
</dbReference>
<keyword evidence="3 7" id="KW-0436">Ligase</keyword>
<dbReference type="CDD" id="cd07905">
    <property type="entry name" value="Adenylation_DNA_ligase_LigC"/>
    <property type="match status" value="1"/>
</dbReference>
<dbReference type="InterPro" id="IPR012340">
    <property type="entry name" value="NA-bd_OB-fold"/>
</dbReference>
<evidence type="ECO:0000256" key="1">
    <source>
        <dbReference type="ARBA" id="ARBA00007572"/>
    </source>
</evidence>
<dbReference type="SUPFAM" id="SSF56091">
    <property type="entry name" value="DNA ligase/mRNA capping enzyme, catalytic domain"/>
    <property type="match status" value="1"/>
</dbReference>
<protein>
    <recommendedName>
        <fullName evidence="2">DNA ligase (ATP)</fullName>
        <ecNumber evidence="2">6.5.1.1</ecNumber>
    </recommendedName>
</protein>
<dbReference type="InterPro" id="IPR012310">
    <property type="entry name" value="DNA_ligase_ATP-dep_cent"/>
</dbReference>
<dbReference type="Gene3D" id="3.30.1490.70">
    <property type="match status" value="1"/>
</dbReference>
<dbReference type="Gene3D" id="3.30.470.30">
    <property type="entry name" value="DNA ligase/mRNA capping enzyme"/>
    <property type="match status" value="1"/>
</dbReference>
<dbReference type="AlphaFoldDB" id="A0A7X6BMY6"/>
<sequence length="325" mass="36738">MTLMQATPMEARSERELPGGEGWWYEPKWDGFRCLAFKADGRVELLAKSGKSLARFFPEVVERLQRIEAETFALDGELLAQDGDRFAFEVLQQRLHPAASRIRKLALETPATFALFDMLVDIDGADLRNRPHRERHERLDAFVVRFGEPRLTLSPGTDDPALAQSWLDDRKLEGVVAKRGDGVYLEGERAMVKVKRLRSADCVVGGFRYASEGGRVGSLLLGLYDDEGRLNHVGFTSGFAGLDKDELTRRLEALRGGQGFTGRAPGGPSRWATERSAEWEPLRHELVVEVAFDHVSDERFRHGTRLLRFRPDKTPEQCRMDQLEA</sequence>
<dbReference type="PANTHER" id="PTHR45674:SF4">
    <property type="entry name" value="DNA LIGASE 1"/>
    <property type="match status" value="1"/>
</dbReference>
<dbReference type="Pfam" id="PF01068">
    <property type="entry name" value="DNA_ligase_A_M"/>
    <property type="match status" value="1"/>
</dbReference>
<evidence type="ECO:0000256" key="3">
    <source>
        <dbReference type="ARBA" id="ARBA00022598"/>
    </source>
</evidence>
<keyword evidence="8" id="KW-1185">Reference proteome</keyword>
<dbReference type="EMBL" id="JAATJM010000001">
    <property type="protein sequence ID" value="NJC39906.1"/>
    <property type="molecule type" value="Genomic_DNA"/>
</dbReference>